<dbReference type="Pfam" id="PF13480">
    <property type="entry name" value="Acetyltransf_6"/>
    <property type="match status" value="1"/>
</dbReference>
<protein>
    <submittedName>
        <fullName evidence="2">GNAT family N-acetyltransferase</fullName>
    </submittedName>
</protein>
<evidence type="ECO:0000313" key="2">
    <source>
        <dbReference type="EMBL" id="MBT2163217.1"/>
    </source>
</evidence>
<evidence type="ECO:0000259" key="1">
    <source>
        <dbReference type="Pfam" id="PF13480"/>
    </source>
</evidence>
<organism evidence="2 3">
    <name type="scientific">Zobellia barbeyronii</name>
    <dbReference type="NCBI Taxonomy" id="2748009"/>
    <lineage>
        <taxon>Bacteria</taxon>
        <taxon>Pseudomonadati</taxon>
        <taxon>Bacteroidota</taxon>
        <taxon>Flavobacteriia</taxon>
        <taxon>Flavobacteriales</taxon>
        <taxon>Flavobacteriaceae</taxon>
        <taxon>Zobellia</taxon>
    </lineage>
</organism>
<accession>A0ABS5WII2</accession>
<dbReference type="EMBL" id="JACATN010000006">
    <property type="protein sequence ID" value="MBT2163217.1"/>
    <property type="molecule type" value="Genomic_DNA"/>
</dbReference>
<dbReference type="Proteomes" id="UP000740413">
    <property type="component" value="Unassembled WGS sequence"/>
</dbReference>
<gene>
    <name evidence="2" type="ORF">HW347_18240</name>
</gene>
<dbReference type="InterPro" id="IPR038740">
    <property type="entry name" value="BioF2-like_GNAT_dom"/>
</dbReference>
<comment type="caution">
    <text evidence="2">The sequence shown here is derived from an EMBL/GenBank/DDBJ whole genome shotgun (WGS) entry which is preliminary data.</text>
</comment>
<feature type="domain" description="BioF2-like acetyltransferase" evidence="1">
    <location>
        <begin position="100"/>
        <end position="248"/>
    </location>
</feature>
<reference evidence="3" key="1">
    <citation type="submission" date="2023-07" db="EMBL/GenBank/DDBJ databases">
        <title>Zobellia barbeyronii sp. nov., a new marine flavobacterium, isolated from green and red algae.</title>
        <authorList>
            <person name="Nedashkovskaya O.I."/>
            <person name="Otstavnykh N."/>
            <person name="Zhukova N."/>
            <person name="Guzev K."/>
            <person name="Chausova V."/>
            <person name="Tekutyeva L."/>
            <person name="Mikhailov V."/>
            <person name="Isaeva M."/>
        </authorList>
    </citation>
    <scope>NUCLEOTIDE SEQUENCE [LARGE SCALE GENOMIC DNA]</scope>
    <source>
        <strain evidence="3">KMM 6746</strain>
    </source>
</reference>
<dbReference type="InterPro" id="IPR016181">
    <property type="entry name" value="Acyl_CoA_acyltransferase"/>
</dbReference>
<evidence type="ECO:0000313" key="3">
    <source>
        <dbReference type="Proteomes" id="UP000740413"/>
    </source>
</evidence>
<dbReference type="RefSeq" id="WP_214613183.1">
    <property type="nucleotide sequence ID" value="NZ_JACATN010000006.1"/>
</dbReference>
<name>A0ABS5WII2_9FLAO</name>
<dbReference type="SUPFAM" id="SSF55729">
    <property type="entry name" value="Acyl-CoA N-acyltransferases (Nat)"/>
    <property type="match status" value="1"/>
</dbReference>
<sequence length="393" mass="47210">MNSTNFFFDAYTKEQLPTHYRRLQNRYTGDILFNNTNDEEFQLPESAFIVKDVPDYFKITTNELPKSIACQTIIQYPGFLINFENVPSLSDYLNERFGKSSRYKLRREQKKLEQCFNIRYEMYFGAIDKPEYDFIMDEFYRLLELRSLEKGIKDNINLATQNFYRANVYQMILDKKASFYIIYNGEMPIDICLNFHMKDVIFQYIRTYDIDYSKFNTGYTDLMKQIEWCIANQIKLITFSKGDFYWKRRWCNTVYDYNYHIFFKKSSLSGRLKAKSYYLAKVMKQYVREKGLIEKYHEFMAKNNRSKKVTEDSSAVKHKSIPYETEIENIETIDYKNEKFDFLRRTIYDFLYESDEKQSEITVYSILDQPKSYLVIGKKSKAVLSNTSNMSTL</sequence>
<keyword evidence="3" id="KW-1185">Reference proteome</keyword>
<proteinExistence type="predicted"/>